<organism evidence="2 3">
    <name type="scientific">Geitlerinema calcuttense NRMC-F 0142</name>
    <dbReference type="NCBI Taxonomy" id="2922238"/>
    <lineage>
        <taxon>Bacteria</taxon>
        <taxon>Bacillati</taxon>
        <taxon>Cyanobacteriota</taxon>
        <taxon>Cyanophyceae</taxon>
        <taxon>Geitlerinematales</taxon>
        <taxon>Geitlerinemataceae</taxon>
        <taxon>Geitlerinema</taxon>
    </lineage>
</organism>
<dbReference type="PANTHER" id="PTHR36173">
    <property type="entry name" value="RIBONUCLEASE VAPC16-RELATED"/>
    <property type="match status" value="1"/>
</dbReference>
<dbReference type="InterPro" id="IPR029060">
    <property type="entry name" value="PIN-like_dom_sf"/>
</dbReference>
<evidence type="ECO:0000259" key="1">
    <source>
        <dbReference type="Pfam" id="PF01850"/>
    </source>
</evidence>
<dbReference type="Gene3D" id="3.40.50.1010">
    <property type="entry name" value="5'-nuclease"/>
    <property type="match status" value="1"/>
</dbReference>
<proteinExistence type="predicted"/>
<dbReference type="InterPro" id="IPR002716">
    <property type="entry name" value="PIN_dom"/>
</dbReference>
<keyword evidence="3" id="KW-1185">Reference proteome</keyword>
<dbReference type="Pfam" id="PF01850">
    <property type="entry name" value="PIN"/>
    <property type="match status" value="1"/>
</dbReference>
<gene>
    <name evidence="2" type="ORF">QQ055_03950</name>
</gene>
<feature type="domain" description="PIN" evidence="1">
    <location>
        <begin position="3"/>
        <end position="122"/>
    </location>
</feature>
<comment type="caution">
    <text evidence="2">The sequence shown here is derived from an EMBL/GenBank/DDBJ whole genome shotgun (WGS) entry which is preliminary data.</text>
</comment>
<sequence>MKYLLDTHTFLWFVQEPSLLSKKALETMTNTENIIYWSAASFWELTVKISLGKIKMHDEWQASLKEEKRINRILDLPITSEHCEPNLTLPWHHRDPFDRLLINQAITENFTIITKDSFIKKYKVKTLW</sequence>
<dbReference type="InterPro" id="IPR052919">
    <property type="entry name" value="TA_system_RNase"/>
</dbReference>
<protein>
    <submittedName>
        <fullName evidence="2">Type II toxin-antitoxin system VapC family toxin</fullName>
    </submittedName>
</protein>
<dbReference type="RefSeq" id="WP_284474936.1">
    <property type="nucleotide sequence ID" value="NZ_JASVEJ010000015.1"/>
</dbReference>
<evidence type="ECO:0000313" key="2">
    <source>
        <dbReference type="EMBL" id="MDL5056620.1"/>
    </source>
</evidence>
<dbReference type="CDD" id="cd09872">
    <property type="entry name" value="PIN_Sll0205-like"/>
    <property type="match status" value="1"/>
</dbReference>
<accession>A0ABT7LX82</accession>
<dbReference type="PANTHER" id="PTHR36173:SF2">
    <property type="entry name" value="RIBONUCLEASE VAPC16"/>
    <property type="match status" value="1"/>
</dbReference>
<dbReference type="InterPro" id="IPR041705">
    <property type="entry name" value="PIN_Sll0205"/>
</dbReference>
<dbReference type="SUPFAM" id="SSF88723">
    <property type="entry name" value="PIN domain-like"/>
    <property type="match status" value="1"/>
</dbReference>
<evidence type="ECO:0000313" key="3">
    <source>
        <dbReference type="Proteomes" id="UP001230986"/>
    </source>
</evidence>
<dbReference type="EMBL" id="JASVEJ010000015">
    <property type="protein sequence ID" value="MDL5056620.1"/>
    <property type="molecule type" value="Genomic_DNA"/>
</dbReference>
<reference evidence="2 3" key="1">
    <citation type="submission" date="2023-06" db="EMBL/GenBank/DDBJ databases">
        <title>Whole genome sequence of Oscillatoria calcuttensis NRMC-F 0142.</title>
        <authorList>
            <person name="Shakena Fathima T."/>
            <person name="Muralitharan G."/>
            <person name="Thajuddin N."/>
        </authorList>
    </citation>
    <scope>NUCLEOTIDE SEQUENCE [LARGE SCALE GENOMIC DNA]</scope>
    <source>
        <strain evidence="2 3">NRMC-F 0142</strain>
    </source>
</reference>
<dbReference type="Proteomes" id="UP001230986">
    <property type="component" value="Unassembled WGS sequence"/>
</dbReference>
<name>A0ABT7LX82_9CYAN</name>